<dbReference type="EMBL" id="CAESGF010000036">
    <property type="protein sequence ID" value="CAB4365580.1"/>
    <property type="molecule type" value="Genomic_DNA"/>
</dbReference>
<evidence type="ECO:0000313" key="6">
    <source>
        <dbReference type="EMBL" id="CAB4935310.1"/>
    </source>
</evidence>
<evidence type="ECO:0000313" key="5">
    <source>
        <dbReference type="EMBL" id="CAB4851560.1"/>
    </source>
</evidence>
<dbReference type="InterPro" id="IPR035959">
    <property type="entry name" value="RutC-like_sf"/>
</dbReference>
<comment type="similarity">
    <text evidence="1">Belongs to the RutC family.</text>
</comment>
<dbReference type="SUPFAM" id="SSF55298">
    <property type="entry name" value="YjgF-like"/>
    <property type="match status" value="1"/>
</dbReference>
<dbReference type="Gene3D" id="3.30.1330.40">
    <property type="entry name" value="RutC-like"/>
    <property type="match status" value="1"/>
</dbReference>
<dbReference type="EMBL" id="CAFBIY010000085">
    <property type="protein sequence ID" value="CAB4851560.1"/>
    <property type="molecule type" value="Genomic_DNA"/>
</dbReference>
<accession>A0A6J6PT32</accession>
<dbReference type="GO" id="GO:0019239">
    <property type="term" value="F:deaminase activity"/>
    <property type="evidence" value="ECO:0007669"/>
    <property type="project" value="TreeGrafter"/>
</dbReference>
<gene>
    <name evidence="3" type="ORF">UFOPK2656_00157</name>
    <name evidence="4" type="ORF">UFOPK3099_01143</name>
    <name evidence="5" type="ORF">UFOPK3267_01595</name>
    <name evidence="6" type="ORF">UFOPK3651_01761</name>
    <name evidence="7" type="ORF">UFOPK3931_01874</name>
    <name evidence="2" type="ORF">UFOPK4189_03322</name>
</gene>
<evidence type="ECO:0000313" key="3">
    <source>
        <dbReference type="EMBL" id="CAB4702730.1"/>
    </source>
</evidence>
<dbReference type="EMBL" id="CAFAAV010000073">
    <property type="protein sequence ID" value="CAB4816991.1"/>
    <property type="molecule type" value="Genomic_DNA"/>
</dbReference>
<sequence length="129" mass="13714">MNREIAPATIALPAANYAHAIVVESPTNWLYTSGVVPIAPDGVVPASIAEQADVVWGNLLALLEEADMSPSDVISVTTYVVVEHLPSLGVVMAARDRHLFGHRVASTLVTVPALARPEWKLEIALVAAR</sequence>
<protein>
    <submittedName>
        <fullName evidence="3">Unannotated protein</fullName>
    </submittedName>
</protein>
<proteinExistence type="inferred from homology"/>
<dbReference type="PANTHER" id="PTHR11803:SF58">
    <property type="entry name" value="PROTEIN HMF1-RELATED"/>
    <property type="match status" value="1"/>
</dbReference>
<dbReference type="EMBL" id="CAFBMT010000008">
    <property type="protein sequence ID" value="CAB4935310.1"/>
    <property type="molecule type" value="Genomic_DNA"/>
</dbReference>
<evidence type="ECO:0000313" key="4">
    <source>
        <dbReference type="EMBL" id="CAB4816991.1"/>
    </source>
</evidence>
<dbReference type="Pfam" id="PF01042">
    <property type="entry name" value="Ribonuc_L-PSP"/>
    <property type="match status" value="1"/>
</dbReference>
<dbReference type="GO" id="GO:0005829">
    <property type="term" value="C:cytosol"/>
    <property type="evidence" value="ECO:0007669"/>
    <property type="project" value="TreeGrafter"/>
</dbReference>
<dbReference type="EMBL" id="CAEZYF010000001">
    <property type="protein sequence ID" value="CAB4702730.1"/>
    <property type="molecule type" value="Genomic_DNA"/>
</dbReference>
<dbReference type="InterPro" id="IPR006175">
    <property type="entry name" value="YjgF/YER057c/UK114"/>
</dbReference>
<dbReference type="AlphaFoldDB" id="A0A6J6PT32"/>
<dbReference type="EMBL" id="CAFBOL010000051">
    <property type="protein sequence ID" value="CAB4997100.1"/>
    <property type="molecule type" value="Genomic_DNA"/>
</dbReference>
<dbReference type="PANTHER" id="PTHR11803">
    <property type="entry name" value="2-IMINOBUTANOATE/2-IMINOPROPANOATE DEAMINASE RIDA"/>
    <property type="match status" value="1"/>
</dbReference>
<reference evidence="3" key="1">
    <citation type="submission" date="2020-05" db="EMBL/GenBank/DDBJ databases">
        <authorList>
            <person name="Chiriac C."/>
            <person name="Salcher M."/>
            <person name="Ghai R."/>
            <person name="Kavagutti S V."/>
        </authorList>
    </citation>
    <scope>NUCLEOTIDE SEQUENCE</scope>
</reference>
<name>A0A6J6PT32_9ZZZZ</name>
<evidence type="ECO:0000256" key="1">
    <source>
        <dbReference type="ARBA" id="ARBA00010552"/>
    </source>
</evidence>
<evidence type="ECO:0000313" key="7">
    <source>
        <dbReference type="EMBL" id="CAB4997100.1"/>
    </source>
</evidence>
<evidence type="ECO:0000313" key="2">
    <source>
        <dbReference type="EMBL" id="CAB4365580.1"/>
    </source>
</evidence>
<organism evidence="3">
    <name type="scientific">freshwater metagenome</name>
    <dbReference type="NCBI Taxonomy" id="449393"/>
    <lineage>
        <taxon>unclassified sequences</taxon>
        <taxon>metagenomes</taxon>
        <taxon>ecological metagenomes</taxon>
    </lineage>
</organism>